<dbReference type="RefSeq" id="WP_319160571.1">
    <property type="nucleotide sequence ID" value="NZ_CP138359.1"/>
</dbReference>
<sequence length="714" mass="71889">MVAGFATAVGAAPTTLTEVTSLVVPDGENTGAAVDLDGDYAIFTAKQASAGGRVVVVAHRSAPGSHDWEQTTLPAPDGITGFGVGVGIDAASGRAVVSALHTPALFVYTLAGDGTWTGPERVDVTEPLAGTRTYGHVGERLDIDGNLAVVTAPNARVSNLVAAGAAYVVNLDTGQSQTYVSSSPRAYGIFGQAVAIEGGTLVASELQINGEFPAWPVPGTYRLGRVQVFDTASPAQASVVIDYPVTEKTRPAGFASTMPFGVSLAIDGGHVYVGAPDEYDFVGDDHLSLVDGGNGQSVVDGSTTQGAIYVFDAASGDQLGGKITAPAGSFNFGAQIEVDGDSLLASAYNLRPEEYGKGEVHVYDLAAVALGAPDAEPLGRQAPAPVQTLRPADTADESLFGLGGSGEGGIVMSGTTAVVGSPYLGATGTVTVFEPVIEVADRRVEISDSVVVYGEQTTVVASTDTDGVDGGEVVFTVDGVERAPVVVAGHVASLVLDAAALDVATYDITAVFYPTTGSDVAATATHTVTPAGTVVHADGAAKGSTAEESADRTSAAPGTAETSVVATTETVLVSGSVTTQLGTLATGTVEVWDADTLLTSAPLDADGAFASEIPAATRPRTVDVRYPGDLNHLPSGTEVDVAEVAPPVLERAPTNPVPTDPAETTDPATSTQTTAGGLASTGASVAGWVTVASLLLLASAAAIAVPRARRRSLA</sequence>
<dbReference type="PANTHER" id="PTHR36220:SF1">
    <property type="entry name" value="GAMMA TUBULIN COMPLEX COMPONENT C-TERMINAL DOMAIN-CONTAINING PROTEIN"/>
    <property type="match status" value="1"/>
</dbReference>
<feature type="region of interest" description="Disordered" evidence="1">
    <location>
        <begin position="539"/>
        <end position="562"/>
    </location>
</feature>
<gene>
    <name evidence="3" type="ORF">SANBI_001575</name>
</gene>
<evidence type="ECO:0000313" key="4">
    <source>
        <dbReference type="Proteomes" id="UP001304340"/>
    </source>
</evidence>
<dbReference type="KEGG" id="sbil:SANBI_001575"/>
<keyword evidence="4" id="KW-1185">Reference proteome</keyword>
<keyword evidence="2" id="KW-0472">Membrane</keyword>
<name>A0AAF0ZA31_9MICO</name>
<keyword evidence="2" id="KW-1133">Transmembrane helix</keyword>
<dbReference type="AlphaFoldDB" id="A0AAF0ZA31"/>
<feature type="compositionally biased region" description="Low complexity" evidence="1">
    <location>
        <begin position="660"/>
        <end position="675"/>
    </location>
</feature>
<evidence type="ECO:0000256" key="2">
    <source>
        <dbReference type="SAM" id="Phobius"/>
    </source>
</evidence>
<dbReference type="EMBL" id="CP138359">
    <property type="protein sequence ID" value="WPF83872.1"/>
    <property type="molecule type" value="Genomic_DNA"/>
</dbReference>
<organism evidence="3 4">
    <name type="scientific">Sanguibacter biliveldensis</name>
    <dbReference type="NCBI Taxonomy" id="3030830"/>
    <lineage>
        <taxon>Bacteria</taxon>
        <taxon>Bacillati</taxon>
        <taxon>Actinomycetota</taxon>
        <taxon>Actinomycetes</taxon>
        <taxon>Micrococcales</taxon>
        <taxon>Sanguibacteraceae</taxon>
        <taxon>Sanguibacter</taxon>
    </lineage>
</organism>
<dbReference type="Proteomes" id="UP001304340">
    <property type="component" value="Chromosome"/>
</dbReference>
<reference evidence="4" key="1">
    <citation type="submission" date="2023-11" db="EMBL/GenBank/DDBJ databases">
        <authorList>
            <person name="Helweg L.P."/>
            <person name="Kiel A."/>
            <person name="Hitz F."/>
            <person name="Ruckert-Reed C."/>
            <person name="Busche T."/>
            <person name="Kaltschmidt B."/>
            <person name="Kaltschmidt C."/>
        </authorList>
    </citation>
    <scope>NUCLEOTIDE SEQUENCE [LARGE SCALE GENOMIC DNA]</scope>
    <source>
        <strain evidence="4">4.1</strain>
    </source>
</reference>
<evidence type="ECO:0008006" key="5">
    <source>
        <dbReference type="Google" id="ProtNLM"/>
    </source>
</evidence>
<evidence type="ECO:0000313" key="3">
    <source>
        <dbReference type="EMBL" id="WPF83872.1"/>
    </source>
</evidence>
<protein>
    <recommendedName>
        <fullName evidence="5">Bacterial Ig-like domain-containing protein</fullName>
    </recommendedName>
</protein>
<dbReference type="SUPFAM" id="SSF50969">
    <property type="entry name" value="YVTN repeat-like/Quinoprotein amine dehydrogenase"/>
    <property type="match status" value="1"/>
</dbReference>
<accession>A0AAF0ZA31</accession>
<proteinExistence type="predicted"/>
<evidence type="ECO:0000256" key="1">
    <source>
        <dbReference type="SAM" id="MobiDB-lite"/>
    </source>
</evidence>
<dbReference type="PANTHER" id="PTHR36220">
    <property type="entry name" value="UNNAMED PRODUCT"/>
    <property type="match status" value="1"/>
</dbReference>
<feature type="transmembrane region" description="Helical" evidence="2">
    <location>
        <begin position="685"/>
        <end position="705"/>
    </location>
</feature>
<dbReference type="InterPro" id="IPR011044">
    <property type="entry name" value="Quino_amine_DH_bsu"/>
</dbReference>
<feature type="region of interest" description="Disordered" evidence="1">
    <location>
        <begin position="649"/>
        <end position="676"/>
    </location>
</feature>
<keyword evidence="2" id="KW-0812">Transmembrane</keyword>